<comment type="caution">
    <text evidence="2">The sequence shown here is derived from an EMBL/GenBank/DDBJ whole genome shotgun (WGS) entry which is preliminary data.</text>
</comment>
<evidence type="ECO:0000313" key="2">
    <source>
        <dbReference type="EMBL" id="MFC4554139.1"/>
    </source>
</evidence>
<keyword evidence="1" id="KW-0812">Transmembrane</keyword>
<evidence type="ECO:0000313" key="3">
    <source>
        <dbReference type="Proteomes" id="UP001595955"/>
    </source>
</evidence>
<evidence type="ECO:0008006" key="4">
    <source>
        <dbReference type="Google" id="ProtNLM"/>
    </source>
</evidence>
<feature type="transmembrane region" description="Helical" evidence="1">
    <location>
        <begin position="50"/>
        <end position="68"/>
    </location>
</feature>
<reference evidence="3" key="1">
    <citation type="journal article" date="2019" name="Int. J. Syst. Evol. Microbiol.">
        <title>The Global Catalogue of Microorganisms (GCM) 10K type strain sequencing project: providing services to taxonomists for standard genome sequencing and annotation.</title>
        <authorList>
            <consortium name="The Broad Institute Genomics Platform"/>
            <consortium name="The Broad Institute Genome Sequencing Center for Infectious Disease"/>
            <person name="Wu L."/>
            <person name="Ma J."/>
        </authorList>
    </citation>
    <scope>NUCLEOTIDE SEQUENCE [LARGE SCALE GENOMIC DNA]</scope>
    <source>
        <strain evidence="3">JCM 3369</strain>
    </source>
</reference>
<evidence type="ECO:0000256" key="1">
    <source>
        <dbReference type="SAM" id="Phobius"/>
    </source>
</evidence>
<accession>A0ABV9D771</accession>
<sequence length="148" mass="16428">MEEEAVRRDGATPTVVGPPPITRAERWAMASFVLVASVSLWLKVTQGVTISTFPGLLYPALLVAYIGLRKFGRPRIELGGDELVVVGLRTRRVPYDDITAVRGDIPNHITWSGRLFVERRGDKPLRVPFLAMPIPELRDLIAERAGVE</sequence>
<organism evidence="2 3">
    <name type="scientific">Georgenia faecalis</name>
    <dbReference type="NCBI Taxonomy" id="2483799"/>
    <lineage>
        <taxon>Bacteria</taxon>
        <taxon>Bacillati</taxon>
        <taxon>Actinomycetota</taxon>
        <taxon>Actinomycetes</taxon>
        <taxon>Micrococcales</taxon>
        <taxon>Bogoriellaceae</taxon>
        <taxon>Georgenia</taxon>
    </lineage>
</organism>
<name>A0ABV9D771_9MICO</name>
<protein>
    <recommendedName>
        <fullName evidence="4">PH domain-containing protein</fullName>
    </recommendedName>
</protein>
<keyword evidence="1" id="KW-1133">Transmembrane helix</keyword>
<dbReference type="RefSeq" id="WP_122824684.1">
    <property type="nucleotide sequence ID" value="NZ_CP033325.1"/>
</dbReference>
<gene>
    <name evidence="2" type="ORF">ACFO3F_02665</name>
</gene>
<dbReference type="EMBL" id="JBHSGF010000002">
    <property type="protein sequence ID" value="MFC4554139.1"/>
    <property type="molecule type" value="Genomic_DNA"/>
</dbReference>
<keyword evidence="1" id="KW-0472">Membrane</keyword>
<dbReference type="Proteomes" id="UP001595955">
    <property type="component" value="Unassembled WGS sequence"/>
</dbReference>
<proteinExistence type="predicted"/>
<keyword evidence="3" id="KW-1185">Reference proteome</keyword>